<dbReference type="Pfam" id="PF02518">
    <property type="entry name" value="HATPase_c"/>
    <property type="match status" value="1"/>
</dbReference>
<evidence type="ECO:0000256" key="9">
    <source>
        <dbReference type="ARBA" id="ARBA00022840"/>
    </source>
</evidence>
<evidence type="ECO:0000256" key="11">
    <source>
        <dbReference type="ARBA" id="ARBA00023136"/>
    </source>
</evidence>
<dbReference type="EC" id="2.7.13.3" evidence="3"/>
<keyword evidence="9" id="KW-0067">ATP-binding</keyword>
<keyword evidence="5" id="KW-0597">Phosphoprotein</keyword>
<dbReference type="PROSITE" id="PS50109">
    <property type="entry name" value="HIS_KIN"/>
    <property type="match status" value="1"/>
</dbReference>
<keyword evidence="11" id="KW-0472">Membrane</keyword>
<proteinExistence type="predicted"/>
<dbReference type="AlphaFoldDB" id="X1PDG9"/>
<dbReference type="CDD" id="cd16922">
    <property type="entry name" value="HATPase_EvgS-ArcB-TorS-like"/>
    <property type="match status" value="1"/>
</dbReference>
<dbReference type="CDD" id="cd00082">
    <property type="entry name" value="HisKA"/>
    <property type="match status" value="1"/>
</dbReference>
<evidence type="ECO:0000259" key="12">
    <source>
        <dbReference type="PROSITE" id="PS50109"/>
    </source>
</evidence>
<keyword evidence="4" id="KW-1003">Cell membrane</keyword>
<evidence type="ECO:0000256" key="2">
    <source>
        <dbReference type="ARBA" id="ARBA00004236"/>
    </source>
</evidence>
<evidence type="ECO:0000256" key="5">
    <source>
        <dbReference type="ARBA" id="ARBA00022553"/>
    </source>
</evidence>
<keyword evidence="6" id="KW-0808">Transferase</keyword>
<dbReference type="InterPro" id="IPR003594">
    <property type="entry name" value="HATPase_dom"/>
</dbReference>
<dbReference type="InterPro" id="IPR050736">
    <property type="entry name" value="Sensor_HK_Regulatory"/>
</dbReference>
<dbReference type="InterPro" id="IPR003661">
    <property type="entry name" value="HisK_dim/P_dom"/>
</dbReference>
<gene>
    <name evidence="13" type="ORF">S06H3_56615</name>
</gene>
<dbReference type="InterPro" id="IPR004358">
    <property type="entry name" value="Sig_transdc_His_kin-like_C"/>
</dbReference>
<dbReference type="GO" id="GO:0005524">
    <property type="term" value="F:ATP binding"/>
    <property type="evidence" value="ECO:0007669"/>
    <property type="project" value="UniProtKB-KW"/>
</dbReference>
<accession>X1PDG9</accession>
<dbReference type="InterPro" id="IPR005467">
    <property type="entry name" value="His_kinase_dom"/>
</dbReference>
<comment type="subcellular location">
    <subcellularLocation>
        <location evidence="2">Cell membrane</location>
    </subcellularLocation>
</comment>
<dbReference type="PANTHER" id="PTHR43711:SF31">
    <property type="entry name" value="HISTIDINE KINASE"/>
    <property type="match status" value="1"/>
</dbReference>
<evidence type="ECO:0000256" key="8">
    <source>
        <dbReference type="ARBA" id="ARBA00022777"/>
    </source>
</evidence>
<dbReference type="GO" id="GO:0000155">
    <property type="term" value="F:phosphorelay sensor kinase activity"/>
    <property type="evidence" value="ECO:0007669"/>
    <property type="project" value="InterPro"/>
</dbReference>
<dbReference type="GO" id="GO:0005886">
    <property type="term" value="C:plasma membrane"/>
    <property type="evidence" value="ECO:0007669"/>
    <property type="project" value="UniProtKB-SubCell"/>
</dbReference>
<evidence type="ECO:0000313" key="13">
    <source>
        <dbReference type="EMBL" id="GAI53898.1"/>
    </source>
</evidence>
<reference evidence="13" key="1">
    <citation type="journal article" date="2014" name="Front. Microbiol.">
        <title>High frequency of phylogenetically diverse reductive dehalogenase-homologous genes in deep subseafloor sedimentary metagenomes.</title>
        <authorList>
            <person name="Kawai M."/>
            <person name="Futagami T."/>
            <person name="Toyoda A."/>
            <person name="Takaki Y."/>
            <person name="Nishi S."/>
            <person name="Hori S."/>
            <person name="Arai W."/>
            <person name="Tsubouchi T."/>
            <person name="Morono Y."/>
            <person name="Uchiyama I."/>
            <person name="Ito T."/>
            <person name="Fujiyama A."/>
            <person name="Inagaki F."/>
            <person name="Takami H."/>
        </authorList>
    </citation>
    <scope>NUCLEOTIDE SEQUENCE</scope>
    <source>
        <strain evidence="13">Expedition CK06-06</strain>
    </source>
</reference>
<keyword evidence="7" id="KW-0547">Nucleotide-binding</keyword>
<dbReference type="Gene3D" id="3.30.565.10">
    <property type="entry name" value="Histidine kinase-like ATPase, C-terminal domain"/>
    <property type="match status" value="1"/>
</dbReference>
<dbReference type="FunFam" id="3.30.565.10:FF:000023">
    <property type="entry name" value="PAS domain-containing sensor histidine kinase"/>
    <property type="match status" value="1"/>
</dbReference>
<evidence type="ECO:0000256" key="4">
    <source>
        <dbReference type="ARBA" id="ARBA00022475"/>
    </source>
</evidence>
<dbReference type="PANTHER" id="PTHR43711">
    <property type="entry name" value="TWO-COMPONENT HISTIDINE KINASE"/>
    <property type="match status" value="1"/>
</dbReference>
<dbReference type="InterPro" id="IPR036890">
    <property type="entry name" value="HATPase_C_sf"/>
</dbReference>
<sequence>INEEQRQCLSDILDSSHRLLNLVNEVLDLSKVESGKMEFKLENVALTEVIESLTRTMLSVLAPRKQSLDIEIEEGLPAVHVDEGRLEQVLLNLATNSSKFTPDGGKLKIEAIKADNWCQVSVIDNGIGIKEEDQERIFEPFCWLDNPLTKEKSGTGLGLALVETIVEKYGGRIWVESECGKGSRFTFTLPLATTD</sequence>
<evidence type="ECO:0000256" key="10">
    <source>
        <dbReference type="ARBA" id="ARBA00023012"/>
    </source>
</evidence>
<keyword evidence="8" id="KW-0418">Kinase</keyword>
<comment type="catalytic activity">
    <reaction evidence="1">
        <text>ATP + protein L-histidine = ADP + protein N-phospho-L-histidine.</text>
        <dbReference type="EC" id="2.7.13.3"/>
    </reaction>
</comment>
<feature type="non-terminal residue" evidence="13">
    <location>
        <position position="1"/>
    </location>
</feature>
<name>X1PDG9_9ZZZZ</name>
<keyword evidence="10" id="KW-0902">Two-component regulatory system</keyword>
<dbReference type="SMART" id="SM00387">
    <property type="entry name" value="HATPase_c"/>
    <property type="match status" value="1"/>
</dbReference>
<dbReference type="SUPFAM" id="SSF55874">
    <property type="entry name" value="ATPase domain of HSP90 chaperone/DNA topoisomerase II/histidine kinase"/>
    <property type="match status" value="1"/>
</dbReference>
<dbReference type="EMBL" id="BARV01036434">
    <property type="protein sequence ID" value="GAI53898.1"/>
    <property type="molecule type" value="Genomic_DNA"/>
</dbReference>
<evidence type="ECO:0000256" key="3">
    <source>
        <dbReference type="ARBA" id="ARBA00012438"/>
    </source>
</evidence>
<protein>
    <recommendedName>
        <fullName evidence="3">histidine kinase</fullName>
        <ecNumber evidence="3">2.7.13.3</ecNumber>
    </recommendedName>
</protein>
<evidence type="ECO:0000256" key="7">
    <source>
        <dbReference type="ARBA" id="ARBA00022741"/>
    </source>
</evidence>
<comment type="caution">
    <text evidence="13">The sequence shown here is derived from an EMBL/GenBank/DDBJ whole genome shotgun (WGS) entry which is preliminary data.</text>
</comment>
<dbReference type="Gene3D" id="1.10.287.130">
    <property type="match status" value="1"/>
</dbReference>
<dbReference type="PRINTS" id="PR00344">
    <property type="entry name" value="BCTRLSENSOR"/>
</dbReference>
<evidence type="ECO:0000256" key="6">
    <source>
        <dbReference type="ARBA" id="ARBA00022679"/>
    </source>
</evidence>
<feature type="domain" description="Histidine kinase" evidence="12">
    <location>
        <begin position="1"/>
        <end position="193"/>
    </location>
</feature>
<organism evidence="13">
    <name type="scientific">marine sediment metagenome</name>
    <dbReference type="NCBI Taxonomy" id="412755"/>
    <lineage>
        <taxon>unclassified sequences</taxon>
        <taxon>metagenomes</taxon>
        <taxon>ecological metagenomes</taxon>
    </lineage>
</organism>
<dbReference type="Pfam" id="PF00512">
    <property type="entry name" value="HisKA"/>
    <property type="match status" value="1"/>
</dbReference>
<evidence type="ECO:0000256" key="1">
    <source>
        <dbReference type="ARBA" id="ARBA00000085"/>
    </source>
</evidence>